<sequence>MLIPFITTTFSFAQSEALKVVVNNLAFYKQKNDLKYLAAAKKSADSLIITKSDTADLEKNTYRALVNSSILYIDSLNKLGQPATLLAETSTLVDKLAANKKVYNFEAEIDYAKRCLANVYIRKGFEFTNNSDFTNARQSFESARKYAPNFKQLNDYIAYSNNKAGNLVDAAKYYSNLLAVDSTKAEYIETASSIYKSLGDTSKALQILQRGRKFLPTDRFLLLDEANIYNNQKNYKALEPLIGPLLDINANNADIAFVAANCYDHLNKFDKAESLYLRTIELNSSAYDPVFNLGLLYLKQSAGTQEGSDDKNLGRAVQWLEKAYEISPNNVQTLKALQLAYAKTGNKDQLDRVNNKLKQITN</sequence>
<dbReference type="EMBL" id="JAVDUU010000003">
    <property type="protein sequence ID" value="MDR6943405.1"/>
    <property type="molecule type" value="Genomic_DNA"/>
</dbReference>
<evidence type="ECO:0000313" key="2">
    <source>
        <dbReference type="EMBL" id="MDR6943405.1"/>
    </source>
</evidence>
<protein>
    <submittedName>
        <fullName evidence="2">Tetratricopeptide (TPR) repeat protein</fullName>
    </submittedName>
</protein>
<gene>
    <name evidence="2" type="ORF">J2W55_003258</name>
</gene>
<feature type="repeat" description="TPR" evidence="1">
    <location>
        <begin position="117"/>
        <end position="150"/>
    </location>
</feature>
<reference evidence="2 3" key="1">
    <citation type="submission" date="2023-07" db="EMBL/GenBank/DDBJ databases">
        <title>Sorghum-associated microbial communities from plants grown in Nebraska, USA.</title>
        <authorList>
            <person name="Schachtman D."/>
        </authorList>
    </citation>
    <scope>NUCLEOTIDE SEQUENCE [LARGE SCALE GENOMIC DNA]</scope>
    <source>
        <strain evidence="2 3">3262</strain>
    </source>
</reference>
<dbReference type="InterPro" id="IPR011990">
    <property type="entry name" value="TPR-like_helical_dom_sf"/>
</dbReference>
<dbReference type="RefSeq" id="WP_310097578.1">
    <property type="nucleotide sequence ID" value="NZ_JAVDUU010000003.1"/>
</dbReference>
<keyword evidence="1" id="KW-0802">TPR repeat</keyword>
<dbReference type="PANTHER" id="PTHR12558">
    <property type="entry name" value="CELL DIVISION CYCLE 16,23,27"/>
    <property type="match status" value="1"/>
</dbReference>
<name>A0ABU1TDE7_9SPHI</name>
<dbReference type="SMART" id="SM00028">
    <property type="entry name" value="TPR"/>
    <property type="match status" value="4"/>
</dbReference>
<evidence type="ECO:0000313" key="3">
    <source>
        <dbReference type="Proteomes" id="UP001247620"/>
    </source>
</evidence>
<comment type="caution">
    <text evidence="2">The sequence shown here is derived from an EMBL/GenBank/DDBJ whole genome shotgun (WGS) entry which is preliminary data.</text>
</comment>
<dbReference type="Proteomes" id="UP001247620">
    <property type="component" value="Unassembled WGS sequence"/>
</dbReference>
<dbReference type="PANTHER" id="PTHR12558:SF13">
    <property type="entry name" value="CELL DIVISION CYCLE PROTEIN 27 HOMOLOG"/>
    <property type="match status" value="1"/>
</dbReference>
<dbReference type="Gene3D" id="1.25.40.10">
    <property type="entry name" value="Tetratricopeptide repeat domain"/>
    <property type="match status" value="2"/>
</dbReference>
<dbReference type="SUPFAM" id="SSF48452">
    <property type="entry name" value="TPR-like"/>
    <property type="match status" value="1"/>
</dbReference>
<evidence type="ECO:0000256" key="1">
    <source>
        <dbReference type="PROSITE-ProRule" id="PRU00339"/>
    </source>
</evidence>
<dbReference type="PROSITE" id="PS50005">
    <property type="entry name" value="TPR"/>
    <property type="match status" value="1"/>
</dbReference>
<accession>A0ABU1TDE7</accession>
<dbReference type="Pfam" id="PF13432">
    <property type="entry name" value="TPR_16"/>
    <property type="match status" value="1"/>
</dbReference>
<organism evidence="2 3">
    <name type="scientific">Mucilaginibacter pocheonensis</name>
    <dbReference type="NCBI Taxonomy" id="398050"/>
    <lineage>
        <taxon>Bacteria</taxon>
        <taxon>Pseudomonadati</taxon>
        <taxon>Bacteroidota</taxon>
        <taxon>Sphingobacteriia</taxon>
        <taxon>Sphingobacteriales</taxon>
        <taxon>Sphingobacteriaceae</taxon>
        <taxon>Mucilaginibacter</taxon>
    </lineage>
</organism>
<dbReference type="InterPro" id="IPR019734">
    <property type="entry name" value="TPR_rpt"/>
</dbReference>
<proteinExistence type="predicted"/>
<keyword evidence="3" id="KW-1185">Reference proteome</keyword>